<reference evidence="3" key="2">
    <citation type="submission" date="2019-10" db="EMBL/GenBank/DDBJ databases">
        <title>Conservation and host-specific expression of non-tandemly repeated heterogenous ribosome RNA gene in arbuscular mycorrhizal fungi.</title>
        <authorList>
            <person name="Maeda T."/>
            <person name="Kobayashi Y."/>
            <person name="Nakagawa T."/>
            <person name="Ezawa T."/>
            <person name="Yamaguchi K."/>
            <person name="Bino T."/>
            <person name="Nishimoto Y."/>
            <person name="Shigenobu S."/>
            <person name="Kawaguchi M."/>
        </authorList>
    </citation>
    <scope>NUCLEOTIDE SEQUENCE</scope>
    <source>
        <strain evidence="3">HR1</strain>
    </source>
</reference>
<dbReference type="Proteomes" id="UP000247702">
    <property type="component" value="Unassembled WGS sequence"/>
</dbReference>
<keyword evidence="4" id="KW-1185">Reference proteome</keyword>
<evidence type="ECO:0000313" key="4">
    <source>
        <dbReference type="Proteomes" id="UP000247702"/>
    </source>
</evidence>
<feature type="compositionally biased region" description="Low complexity" evidence="1">
    <location>
        <begin position="139"/>
        <end position="153"/>
    </location>
</feature>
<sequence>MNTNNPSPNNFNNNAYGPNSQTTVTQAYDTHAPFADNGDVVNNLNNYAYGPNSQTTVTQAYDTYPPFADNDDVVNNSLDNQQYQQSQQQYDTSNNIPYYNYQQHQQNQQYIQQPNDYVTVTSNYNHQQNYQQPMANVISNNGNNGHASNHDNNLSPPQFYHDQNQPNPPQQPNILPSLNSSGINISSHATIVIMPTTNSDIQNQLQQVLAYLNHSSSRFNTK</sequence>
<organism evidence="2 4">
    <name type="scientific">Rhizophagus clarus</name>
    <dbReference type="NCBI Taxonomy" id="94130"/>
    <lineage>
        <taxon>Eukaryota</taxon>
        <taxon>Fungi</taxon>
        <taxon>Fungi incertae sedis</taxon>
        <taxon>Mucoromycota</taxon>
        <taxon>Glomeromycotina</taxon>
        <taxon>Glomeromycetes</taxon>
        <taxon>Glomerales</taxon>
        <taxon>Glomeraceae</taxon>
        <taxon>Rhizophagus</taxon>
    </lineage>
</organism>
<feature type="compositionally biased region" description="Low complexity" evidence="1">
    <location>
        <begin position="1"/>
        <end position="19"/>
    </location>
</feature>
<evidence type="ECO:0000313" key="3">
    <source>
        <dbReference type="EMBL" id="GES98088.1"/>
    </source>
</evidence>
<reference evidence="2 4" key="1">
    <citation type="submission" date="2017-11" db="EMBL/GenBank/DDBJ databases">
        <title>The genome of Rhizophagus clarus HR1 reveals common genetic basis of auxotrophy among arbuscular mycorrhizal fungi.</title>
        <authorList>
            <person name="Kobayashi Y."/>
        </authorList>
    </citation>
    <scope>NUCLEOTIDE SEQUENCE [LARGE SCALE GENOMIC DNA]</scope>
    <source>
        <strain evidence="2 4">HR1</strain>
    </source>
</reference>
<dbReference type="EMBL" id="BLAL01000262">
    <property type="protein sequence ID" value="GES98088.1"/>
    <property type="molecule type" value="Genomic_DNA"/>
</dbReference>
<dbReference type="EMBL" id="BEXD01004259">
    <property type="protein sequence ID" value="GBC08945.1"/>
    <property type="molecule type" value="Genomic_DNA"/>
</dbReference>
<comment type="caution">
    <text evidence="2">The sequence shown here is derived from an EMBL/GenBank/DDBJ whole genome shotgun (WGS) entry which is preliminary data.</text>
</comment>
<gene>
    <name evidence="3" type="ORF">RCL2_002464900</name>
    <name evidence="2" type="ORF">RclHR1_00850026</name>
</gene>
<accession>A0A2Z6SC18</accession>
<proteinExistence type="predicted"/>
<evidence type="ECO:0000256" key="1">
    <source>
        <dbReference type="SAM" id="MobiDB-lite"/>
    </source>
</evidence>
<evidence type="ECO:0000313" key="2">
    <source>
        <dbReference type="EMBL" id="GBC08945.1"/>
    </source>
</evidence>
<dbReference type="Proteomes" id="UP000615446">
    <property type="component" value="Unassembled WGS sequence"/>
</dbReference>
<name>A0A2Z6SC18_9GLOM</name>
<feature type="region of interest" description="Disordered" evidence="1">
    <location>
        <begin position="135"/>
        <end position="181"/>
    </location>
</feature>
<feature type="region of interest" description="Disordered" evidence="1">
    <location>
        <begin position="1"/>
        <end position="21"/>
    </location>
</feature>
<dbReference type="AlphaFoldDB" id="A0A2Z6SC18"/>
<protein>
    <submittedName>
        <fullName evidence="2">Uncharacterized protein</fullName>
    </submittedName>
</protein>